<accession>A0A0U1NSU0</accession>
<dbReference type="Pfam" id="PF23750">
    <property type="entry name" value="RsgI_M"/>
    <property type="match status" value="1"/>
</dbReference>
<dbReference type="AlphaFoldDB" id="A0A0U1NSU0"/>
<dbReference type="RefSeq" id="WP_090631717.1">
    <property type="nucleotide sequence ID" value="NZ_CVRB01000001.1"/>
</dbReference>
<dbReference type="STRING" id="1499688.BN000_01029"/>
<evidence type="ECO:0000259" key="2">
    <source>
        <dbReference type="Pfam" id="PF23750"/>
    </source>
</evidence>
<proteinExistence type="predicted"/>
<evidence type="ECO:0000256" key="1">
    <source>
        <dbReference type="SAM" id="MobiDB-lite"/>
    </source>
</evidence>
<reference evidence="4" key="1">
    <citation type="submission" date="2015-05" db="EMBL/GenBank/DDBJ databases">
        <authorList>
            <person name="Urmite Genomes"/>
        </authorList>
    </citation>
    <scope>NUCLEOTIDE SEQUENCE [LARGE SCALE GENOMIC DNA]</scope>
    <source>
        <strain evidence="4">LF1</strain>
    </source>
</reference>
<keyword evidence="4" id="KW-1185">Reference proteome</keyword>
<feature type="compositionally biased region" description="Low complexity" evidence="1">
    <location>
        <begin position="307"/>
        <end position="343"/>
    </location>
</feature>
<feature type="domain" description="Anti-sigma factor RsgI-like middle" evidence="2">
    <location>
        <begin position="80"/>
        <end position="215"/>
    </location>
</feature>
<dbReference type="InterPro" id="IPR055431">
    <property type="entry name" value="RsgI_M"/>
</dbReference>
<sequence>MNIRFKSAMNRVRAENDLIRNTEQFLKENLKEKSKQTNIMKATRRMFMKNKWIAVAASAVLVMGGSIGAYKYNQHKNTPVSYLSLDINPSVEIAINSSGDAVSAISYNQDGATILKGIDVSGLSVEKAVNELVQSAANHHFIETDGSTVVSVTSETKDKDEDEAKMLEKDAEKGVNEALKAKEKEATIEKNNIDLSRRDEAKKLGISPGKLNLIQRLQKLDPSISVDTYKDAKVKDIMAAIHEKEGKAKGNNPSNNTNEQNKDDIAKNNSQIDEQNKDNDANNNSQIDEQNKNGGAQKNSKIDEQNKNGGNQLNKNGSNQQNKNSGAQNNSNINEQNKNGGNQHKSDDDNQGNGNQSSSKSHSSEKSSSNQSVHSSNNNNQGENESKGNQ</sequence>
<dbReference type="EMBL" id="CVRB01000001">
    <property type="protein sequence ID" value="CRK81130.1"/>
    <property type="molecule type" value="Genomic_DNA"/>
</dbReference>
<dbReference type="OrthoDB" id="9800626at2"/>
<protein>
    <submittedName>
        <fullName evidence="3">Membrane associated protein</fullName>
    </submittedName>
</protein>
<feature type="compositionally biased region" description="Low complexity" evidence="1">
    <location>
        <begin position="351"/>
        <end position="390"/>
    </location>
</feature>
<feature type="compositionally biased region" description="Polar residues" evidence="1">
    <location>
        <begin position="281"/>
        <end position="299"/>
    </location>
</feature>
<gene>
    <name evidence="3" type="ORF">BN000_01029</name>
</gene>
<evidence type="ECO:0000313" key="3">
    <source>
        <dbReference type="EMBL" id="CRK81130.1"/>
    </source>
</evidence>
<name>A0A0U1NSU0_9BACI</name>
<evidence type="ECO:0000313" key="4">
    <source>
        <dbReference type="Proteomes" id="UP000199087"/>
    </source>
</evidence>
<feature type="region of interest" description="Disordered" evidence="1">
    <location>
        <begin position="244"/>
        <end position="390"/>
    </location>
</feature>
<dbReference type="Proteomes" id="UP000199087">
    <property type="component" value="Unassembled WGS sequence"/>
</dbReference>
<organism evidence="3 4">
    <name type="scientific">Neobacillus massiliamazoniensis</name>
    <dbReference type="NCBI Taxonomy" id="1499688"/>
    <lineage>
        <taxon>Bacteria</taxon>
        <taxon>Bacillati</taxon>
        <taxon>Bacillota</taxon>
        <taxon>Bacilli</taxon>
        <taxon>Bacillales</taxon>
        <taxon>Bacillaceae</taxon>
        <taxon>Neobacillus</taxon>
    </lineage>
</organism>